<dbReference type="Gene3D" id="2.30.40.10">
    <property type="entry name" value="Urease, subunit C, domain 1"/>
    <property type="match status" value="1"/>
</dbReference>
<gene>
    <name evidence="2" type="ORF">IAA52_10120</name>
</gene>
<dbReference type="AlphaFoldDB" id="A0A9D0ZNE6"/>
<comment type="caution">
    <text evidence="2">The sequence shown here is derived from an EMBL/GenBank/DDBJ whole genome shotgun (WGS) entry which is preliminary data.</text>
</comment>
<dbReference type="InterPro" id="IPR013108">
    <property type="entry name" value="Amidohydro_3"/>
</dbReference>
<sequence length="541" mass="58816">MSVERFDTKIINGFVIDGTGNPGIFAELGIRDGKIARIATHVDGEAGVVIDAGGKAVCPGFIDPHVHEELAALGGDTLESYLRQGVTTTVNGNCGHSLTGGDSEQIYTYMYENGLASAEAKRRFIAENPAWTGLKGYAKVLRDRGGVNINMSFLLGHGTIRWCVMGGSKDRKPSEAELARMKELIAAGMDEGAMGISTGLSYIPGRYADTEELIECAKMVAEKDGVYASHLRMQDGFEKSIAEAIEIGERSGARVQVSHYAPRAVEGYRMAMDARARGLEIAIDTIPKSSGHLKRKDRLIQFIISASNVLFGKDRAAFEAALKTPEGRAEILRSTRFKDEMLIINTGDPALEGRALRDIAAERGTTLDELLLELLEKAPDTLTFWQGGMSRVDFPGTPYNETVAGCPIVGPGSDRIFGEVFDRTAWYELFRKGAMPIFYRNMLAAGVRREEIIRRMTSLPAQQFRMSDRGMLAEGRAADVAIVDLDKFSYPDASQVSCTDPNIMASGVSTVLVNGEAAMLDGKLTGKRSGQLISMYGKRIL</sequence>
<feature type="domain" description="Amidohydrolase 3" evidence="1">
    <location>
        <begin position="447"/>
        <end position="516"/>
    </location>
</feature>
<dbReference type="Proteomes" id="UP000824260">
    <property type="component" value="Unassembled WGS sequence"/>
</dbReference>
<evidence type="ECO:0000313" key="2">
    <source>
        <dbReference type="EMBL" id="HIQ83441.1"/>
    </source>
</evidence>
<reference evidence="2" key="2">
    <citation type="journal article" date="2021" name="PeerJ">
        <title>Extensive microbial diversity within the chicken gut microbiome revealed by metagenomics and culture.</title>
        <authorList>
            <person name="Gilroy R."/>
            <person name="Ravi A."/>
            <person name="Getino M."/>
            <person name="Pursley I."/>
            <person name="Horton D.L."/>
            <person name="Alikhan N.F."/>
            <person name="Baker D."/>
            <person name="Gharbi K."/>
            <person name="Hall N."/>
            <person name="Watson M."/>
            <person name="Adriaenssens E.M."/>
            <person name="Foster-Nyarko E."/>
            <person name="Jarju S."/>
            <person name="Secka A."/>
            <person name="Antonio M."/>
            <person name="Oren A."/>
            <person name="Chaudhuri R.R."/>
            <person name="La Ragione R."/>
            <person name="Hildebrand F."/>
            <person name="Pallen M.J."/>
        </authorList>
    </citation>
    <scope>NUCLEOTIDE SEQUENCE</scope>
    <source>
        <strain evidence="2">ChiSjej6B24-2974</strain>
    </source>
</reference>
<dbReference type="Gene3D" id="3.20.20.140">
    <property type="entry name" value="Metal-dependent hydrolases"/>
    <property type="match status" value="2"/>
</dbReference>
<proteinExistence type="predicted"/>
<dbReference type="PANTHER" id="PTHR11647">
    <property type="entry name" value="HYDRANTOINASE/DIHYDROPYRIMIDINASE FAMILY MEMBER"/>
    <property type="match status" value="1"/>
</dbReference>
<feature type="domain" description="Amidohydrolase 3" evidence="1">
    <location>
        <begin position="49"/>
        <end position="200"/>
    </location>
</feature>
<name>A0A9D0ZNE6_9FIRM</name>
<dbReference type="EMBL" id="DVFZ01000100">
    <property type="protein sequence ID" value="HIQ83441.1"/>
    <property type="molecule type" value="Genomic_DNA"/>
</dbReference>
<organism evidence="2 3">
    <name type="scientific">Candidatus Pullichristensenella stercorigallinarum</name>
    <dbReference type="NCBI Taxonomy" id="2840909"/>
    <lineage>
        <taxon>Bacteria</taxon>
        <taxon>Bacillati</taxon>
        <taxon>Bacillota</taxon>
        <taxon>Clostridia</taxon>
        <taxon>Candidatus Pullichristensenella</taxon>
    </lineage>
</organism>
<dbReference type="SUPFAM" id="SSF51556">
    <property type="entry name" value="Metallo-dependent hydrolases"/>
    <property type="match status" value="1"/>
</dbReference>
<dbReference type="InterPro" id="IPR032466">
    <property type="entry name" value="Metal_Hydrolase"/>
</dbReference>
<dbReference type="PANTHER" id="PTHR11647:SF1">
    <property type="entry name" value="COLLAPSIN RESPONSE MEDIATOR PROTEIN"/>
    <property type="match status" value="1"/>
</dbReference>
<accession>A0A9D0ZNE6</accession>
<dbReference type="InterPro" id="IPR011059">
    <property type="entry name" value="Metal-dep_hydrolase_composite"/>
</dbReference>
<dbReference type="Pfam" id="PF07969">
    <property type="entry name" value="Amidohydro_3"/>
    <property type="match status" value="2"/>
</dbReference>
<reference evidence="2" key="1">
    <citation type="submission" date="2020-10" db="EMBL/GenBank/DDBJ databases">
        <authorList>
            <person name="Gilroy R."/>
        </authorList>
    </citation>
    <scope>NUCLEOTIDE SEQUENCE</scope>
    <source>
        <strain evidence="2">ChiSjej6B24-2974</strain>
    </source>
</reference>
<dbReference type="InterPro" id="IPR050378">
    <property type="entry name" value="Metallo-dep_Hydrolases_sf"/>
</dbReference>
<protein>
    <submittedName>
        <fullName evidence="2">Amidohydrolase family protein</fullName>
    </submittedName>
</protein>
<evidence type="ECO:0000313" key="3">
    <source>
        <dbReference type="Proteomes" id="UP000824260"/>
    </source>
</evidence>
<dbReference type="GO" id="GO:0016810">
    <property type="term" value="F:hydrolase activity, acting on carbon-nitrogen (but not peptide) bonds"/>
    <property type="evidence" value="ECO:0007669"/>
    <property type="project" value="InterPro"/>
</dbReference>
<dbReference type="SUPFAM" id="SSF51338">
    <property type="entry name" value="Composite domain of metallo-dependent hydrolases"/>
    <property type="match status" value="1"/>
</dbReference>
<evidence type="ECO:0000259" key="1">
    <source>
        <dbReference type="Pfam" id="PF07969"/>
    </source>
</evidence>